<dbReference type="InterPro" id="IPR037521">
    <property type="entry name" value="FLCN/SMCR8_DENN"/>
</dbReference>
<feature type="compositionally biased region" description="Acidic residues" evidence="1">
    <location>
        <begin position="712"/>
        <end position="731"/>
    </location>
</feature>
<keyword evidence="2" id="KW-1133">Transmembrane helix</keyword>
<dbReference type="InterPro" id="IPR013694">
    <property type="entry name" value="VIT"/>
</dbReference>
<feature type="compositionally biased region" description="Acidic residues" evidence="1">
    <location>
        <begin position="894"/>
        <end position="915"/>
    </location>
</feature>
<feature type="compositionally biased region" description="Acidic residues" evidence="1">
    <location>
        <begin position="1142"/>
        <end position="1186"/>
    </location>
</feature>
<dbReference type="SMART" id="SM00327">
    <property type="entry name" value="VWA"/>
    <property type="match status" value="1"/>
</dbReference>
<feature type="compositionally biased region" description="Basic and acidic residues" evidence="1">
    <location>
        <begin position="855"/>
        <end position="868"/>
    </location>
</feature>
<dbReference type="PANTHER" id="PTHR10338">
    <property type="entry name" value="INTER-ALPHA-TRYPSIN INHIBITOR HEAVY CHAIN FAMILY MEMBER"/>
    <property type="match status" value="1"/>
</dbReference>
<evidence type="ECO:0000256" key="1">
    <source>
        <dbReference type="SAM" id="MobiDB-lite"/>
    </source>
</evidence>
<feature type="compositionally biased region" description="Acidic residues" evidence="1">
    <location>
        <begin position="798"/>
        <end position="815"/>
    </location>
</feature>
<reference evidence="4" key="1">
    <citation type="submission" date="2020-11" db="EMBL/GenBank/DDBJ databases">
        <authorList>
            <person name="Tran Van P."/>
        </authorList>
    </citation>
    <scope>NUCLEOTIDE SEQUENCE</scope>
</reference>
<dbReference type="EMBL" id="OB660729">
    <property type="protein sequence ID" value="CAD7226042.1"/>
    <property type="molecule type" value="Genomic_DNA"/>
</dbReference>
<keyword evidence="2" id="KW-0472">Membrane</keyword>
<feature type="compositionally biased region" description="Acidic residues" evidence="1">
    <location>
        <begin position="1114"/>
        <end position="1134"/>
    </location>
</feature>
<name>A0A7R8W7Y9_9CRUS</name>
<dbReference type="InterPro" id="IPR002035">
    <property type="entry name" value="VWF_A"/>
</dbReference>
<feature type="compositionally biased region" description="Acidic residues" evidence="1">
    <location>
        <begin position="1278"/>
        <end position="1299"/>
    </location>
</feature>
<dbReference type="Pfam" id="PF08487">
    <property type="entry name" value="VIT"/>
    <property type="match status" value="1"/>
</dbReference>
<accession>A0A7R8W7Y9</accession>
<dbReference type="OrthoDB" id="6346186at2759"/>
<gene>
    <name evidence="4" type="ORF">CTOB1V02_LOCUS3968</name>
</gene>
<dbReference type="SMART" id="SM00609">
    <property type="entry name" value="VIT"/>
    <property type="match status" value="1"/>
</dbReference>
<dbReference type="PROSITE" id="PS50234">
    <property type="entry name" value="VWFA"/>
    <property type="match status" value="1"/>
</dbReference>
<feature type="compositionally biased region" description="Low complexity" evidence="1">
    <location>
        <begin position="732"/>
        <end position="742"/>
    </location>
</feature>
<dbReference type="InterPro" id="IPR050934">
    <property type="entry name" value="ITIH"/>
</dbReference>
<feature type="compositionally biased region" description="Acidic residues" evidence="1">
    <location>
        <begin position="1062"/>
        <end position="1104"/>
    </location>
</feature>
<evidence type="ECO:0000313" key="4">
    <source>
        <dbReference type="EMBL" id="CAD7226042.1"/>
    </source>
</evidence>
<dbReference type="GO" id="GO:0032991">
    <property type="term" value="C:protein-containing complex"/>
    <property type="evidence" value="ECO:0007669"/>
    <property type="project" value="UniProtKB-ARBA"/>
</dbReference>
<dbReference type="SUPFAM" id="SSF53300">
    <property type="entry name" value="vWA-like"/>
    <property type="match status" value="1"/>
</dbReference>
<feature type="region of interest" description="Disordered" evidence="1">
    <location>
        <begin position="712"/>
        <end position="1328"/>
    </location>
</feature>
<feature type="compositionally biased region" description="Acidic residues" evidence="1">
    <location>
        <begin position="1208"/>
        <end position="1233"/>
    </location>
</feature>
<feature type="transmembrane region" description="Helical" evidence="2">
    <location>
        <begin position="1915"/>
        <end position="1936"/>
    </location>
</feature>
<feature type="region of interest" description="Disordered" evidence="1">
    <location>
        <begin position="1630"/>
        <end position="1650"/>
    </location>
</feature>
<protein>
    <submittedName>
        <fullName evidence="4">Uncharacterized protein</fullName>
    </submittedName>
</protein>
<dbReference type="Gene3D" id="3.40.50.410">
    <property type="entry name" value="von Willebrand factor, type A domain"/>
    <property type="match status" value="1"/>
</dbReference>
<evidence type="ECO:0000256" key="2">
    <source>
        <dbReference type="SAM" id="Phobius"/>
    </source>
</evidence>
<organism evidence="4">
    <name type="scientific">Cyprideis torosa</name>
    <dbReference type="NCBI Taxonomy" id="163714"/>
    <lineage>
        <taxon>Eukaryota</taxon>
        <taxon>Metazoa</taxon>
        <taxon>Ecdysozoa</taxon>
        <taxon>Arthropoda</taxon>
        <taxon>Crustacea</taxon>
        <taxon>Oligostraca</taxon>
        <taxon>Ostracoda</taxon>
        <taxon>Podocopa</taxon>
        <taxon>Podocopida</taxon>
        <taxon>Cytherocopina</taxon>
        <taxon>Cytheroidea</taxon>
        <taxon>Cytherideidae</taxon>
        <taxon>Cyprideis</taxon>
    </lineage>
</organism>
<dbReference type="PROSITE" id="PS51834">
    <property type="entry name" value="DENN_FLCN_SMCR8"/>
    <property type="match status" value="1"/>
</dbReference>
<feature type="compositionally biased region" description="Low complexity" evidence="1">
    <location>
        <begin position="1310"/>
        <end position="1328"/>
    </location>
</feature>
<feature type="chain" id="PRO_5043904876" evidence="3">
    <location>
        <begin position="23"/>
        <end position="1980"/>
    </location>
</feature>
<feature type="compositionally biased region" description="Acidic residues" evidence="1">
    <location>
        <begin position="1024"/>
        <end position="1041"/>
    </location>
</feature>
<feature type="compositionally biased region" description="Basic and acidic residues" evidence="1">
    <location>
        <begin position="747"/>
        <end position="759"/>
    </location>
</feature>
<dbReference type="PANTHER" id="PTHR10338:SF108">
    <property type="entry name" value="INTER-ALPHA-TRYPSIN INHIBITOR HEAVY CHAIN H4-LIKE PROTEIN"/>
    <property type="match status" value="1"/>
</dbReference>
<keyword evidence="2" id="KW-0812">Transmembrane</keyword>
<sequence length="1980" mass="219010">MCSREFVFILVTSLLGLCGLHCRPQRLANDGGNSLEEPEIRMLHVDTDIQHRYAVSKVTSQVANPARSPQEVSFTLTIPETAFISNFSMVVGGKEYVGYVKKKEEAKEEYDKAVSAGQTAGHVALNPRESNRFTVSVNVRPEEKVLFTLIYEELLQRKLGEYECVVNVDPGQIVKDLKVKIKIHEKTPIKNVRVPKLRESVELLENEVDNEIATVEQPTPNTCIIIYAPTVEQQLEASKNGIQGQFVVKYDVEREMSGELLSIDGYFVYFMAPPIERPLPKYVTFVLDTSGSMTGRKMEQLKEAMTKILDELRPGDFFSIVEFDATVDVWNPNSGPIPVTPESVQEAKQFVYGLNADGGTNIQDALRVGLGLARRVPTPDTVPLLIFLTDGLGFDPELILQETAVTNQNPRVSIYSLAFGDDADYNFLKKLSLQNQGFSRKIYEASDAVLQLTNFYRELSTPLIRNVTVTYADNEVEDLTATQTPTFFKGQEFVTTGKLKNPKATTLSVVVQGISGDGLLNLSPDMTLLNENPAKQPEGKFGNFMKRLFIFLHIKDLMRKRDATNDPRVIRECEIDASKLALDNNFVTPLTSLVVVKPDQEQSVNPIETVNDIVVKPDDQFAFQPAPQSSPGSIRFGILNGRHFVSVLLTPARGPTYGVPYSTPVTFPIPQNGIDPGLTENPFNVIAGSNTEAEAPNIMMYPDVEIEENEVNVPEENDDDNESQPEDEMGVTEESSPPTEESNQSQDEEKAPADDKLPEDNPNEVVADKEQSDEDTDADANGKPGVIFTSEPQIPEVIDPETEAFNEEVQPEDETVMMTYPPPEDDNGESANTVSETPETDKSNDEVERPEDEDGKPKDQTTEFRPVEDEPTEGASEDLPEDETTETESPPVEDVPEDEPTEAPSEDLPEDETTETESPPVEDVPEDEITESPPVEDVPEDETTESPPVEDIPEDETTESPPGEDVPEDEITESPPGEDVRVDETTESPPEEDVPEDETTESPPGEDVPEDVITESPPEKALEDEITESPPEEDVPEDETTEFPPVEDVPKDETTESPPEADVPEDESAESPAEENKPEDETEETPPQEDIAENETTESYPEQDEATKSPPEEDKPEVETTESPSEEDKQEDGTEGSLFQDDIPEDETTESSAEENIPENETDEAPPQEDVPEGETEETPPQEDVAENGTTGSSPEEDEATESPAVEDIPEDETEESPAEENKPEDETDEAPPQEDKPADVTTESPSVEDAPEDEITEAPLVDDPEDEVTAEYPAVEDVSEDEAADSSPEEENPEDETTEIGNEVTPSATTELPIEETTTPTEPPDDTILLLPPLSTRELLIEEILNAYPEHPFVNYLQDNDLLKELPESQLLSLRFGGNSTPRPSMGFFSYSKPCSGDPADSKCQHVLDACDPLWKNASVPGDFLMQPGAEDLRCGPLEELFVSDEEKVSILSGISLSSLASQVAECQHMLHLLQPYLSEPTPLIDHWQSLAQTSPHTEPVFSLVHYLPKSRHERVRLRPSSPRVISPTPSKRPLQSEMNLYTLCQWGVLPALWILHRAHLRFKPSRVALQMRQFSTPPNSSLSFGPFSVLSLPDEDGASSDQNPLSEDSQNSILAWLRNNDVLGANNDSSRNSALWNSGPPDPPVEPSEDFPGMPLPTDFVDLVSYLNKRVKITEKRPPPSSRGPTLWSTRELNLEEEEVAHADDDLLRSVEVATKAQTISHLETDPHSISHLSSPNCPRVASVPFRGCPVSLAEHLDHITPGMSGHRICTFFRRNPSVFTHLVYSLLIGRPVVIAGHEDAQFTVRERVNALEIFLPWSPKKRDGYSDGNYSSQILRWHHGTVVSHHLSEYKIIGLCVPERLNVQDMMSSATLNQVTVLSVKTDHLSGPAYSGRLLAPLLLPIRPMFLTDAALLSQLLAIAFSIAGKLYLLHAVTSEGRLKIQRVLTSLGTEGSCDRLMLKYLLGLIRNETLVSLEAA</sequence>
<dbReference type="Pfam" id="PF13768">
    <property type="entry name" value="VWA_3"/>
    <property type="match status" value="1"/>
</dbReference>
<feature type="compositionally biased region" description="Acidic residues" evidence="1">
    <location>
        <begin position="1250"/>
        <end position="1270"/>
    </location>
</feature>
<dbReference type="PROSITE" id="PS51468">
    <property type="entry name" value="VIT"/>
    <property type="match status" value="1"/>
</dbReference>
<dbReference type="InterPro" id="IPR036465">
    <property type="entry name" value="vWFA_dom_sf"/>
</dbReference>
<evidence type="ECO:0000256" key="3">
    <source>
        <dbReference type="SAM" id="SignalP"/>
    </source>
</evidence>
<proteinExistence type="predicted"/>
<feature type="compositionally biased region" description="Acidic residues" evidence="1">
    <location>
        <begin position="869"/>
        <end position="886"/>
    </location>
</feature>
<feature type="signal peptide" evidence="3">
    <location>
        <begin position="1"/>
        <end position="22"/>
    </location>
</feature>
<keyword evidence="3" id="KW-0732">Signal</keyword>
<feature type="compositionally biased region" description="Acidic residues" evidence="1">
    <location>
        <begin position="985"/>
        <end position="1000"/>
    </location>
</feature>